<protein>
    <submittedName>
        <fullName evidence="2">Uncharacterized protein</fullName>
    </submittedName>
</protein>
<keyword evidence="3" id="KW-1185">Reference proteome</keyword>
<feature type="compositionally biased region" description="Polar residues" evidence="1">
    <location>
        <begin position="84"/>
        <end position="95"/>
    </location>
</feature>
<gene>
    <name evidence="2" type="ORF">IQ227_11030</name>
</gene>
<evidence type="ECO:0000313" key="3">
    <source>
        <dbReference type="Proteomes" id="UP000606776"/>
    </source>
</evidence>
<feature type="region of interest" description="Disordered" evidence="1">
    <location>
        <begin position="70"/>
        <end position="121"/>
    </location>
</feature>
<dbReference type="RefSeq" id="WP_193942733.1">
    <property type="nucleotide sequence ID" value="NZ_JADEWB010000051.1"/>
</dbReference>
<accession>A0ABR9VDH1</accession>
<name>A0ABR9VDH1_9CYAN</name>
<reference evidence="2 3" key="1">
    <citation type="submission" date="2020-10" db="EMBL/GenBank/DDBJ databases">
        <authorList>
            <person name="Castelo-Branco R."/>
            <person name="Eusebio N."/>
            <person name="Adriana R."/>
            <person name="Vieira A."/>
            <person name="Brugerolle De Fraissinette N."/>
            <person name="Rezende De Castro R."/>
            <person name="Schneider M.P."/>
            <person name="Vasconcelos V."/>
            <person name="Leao P.N."/>
        </authorList>
    </citation>
    <scope>NUCLEOTIDE SEQUENCE [LARGE SCALE GENOMIC DNA]</scope>
    <source>
        <strain evidence="2 3">LEGE 00250</strain>
    </source>
</reference>
<evidence type="ECO:0000313" key="2">
    <source>
        <dbReference type="EMBL" id="MBE9236542.1"/>
    </source>
</evidence>
<proteinExistence type="predicted"/>
<dbReference type="Proteomes" id="UP000606776">
    <property type="component" value="Unassembled WGS sequence"/>
</dbReference>
<evidence type="ECO:0000256" key="1">
    <source>
        <dbReference type="SAM" id="MobiDB-lite"/>
    </source>
</evidence>
<comment type="caution">
    <text evidence="2">The sequence shown here is derived from an EMBL/GenBank/DDBJ whole genome shotgun (WGS) entry which is preliminary data.</text>
</comment>
<dbReference type="EMBL" id="JADEWB010000051">
    <property type="protein sequence ID" value="MBE9236542.1"/>
    <property type="molecule type" value="Genomic_DNA"/>
</dbReference>
<sequence length="121" mass="13352">MSVNKKSALAFNSILENPSDLLTNENWQELQQLSQELPDDDEEVTEKIETWLKSQSSLLEVYNQNLNKMDSSLTEDGNIGAGGTKSSTPANQPSESSKELIQNAIKENSPLSKDQKSPSKP</sequence>
<organism evidence="2 3">
    <name type="scientific">Sphaerospermopsis aphanizomenoides LEGE 00250</name>
    <dbReference type="NCBI Taxonomy" id="2777972"/>
    <lineage>
        <taxon>Bacteria</taxon>
        <taxon>Bacillati</taxon>
        <taxon>Cyanobacteriota</taxon>
        <taxon>Cyanophyceae</taxon>
        <taxon>Nostocales</taxon>
        <taxon>Aphanizomenonaceae</taxon>
        <taxon>Sphaerospermopsis</taxon>
        <taxon>Sphaerospermopsis aphanizomenoides</taxon>
    </lineage>
</organism>